<dbReference type="EMBL" id="CCDP010000002">
    <property type="protein sequence ID" value="CDQ40853.1"/>
    <property type="molecule type" value="Genomic_DNA"/>
</dbReference>
<protein>
    <submittedName>
        <fullName evidence="1">Inner spore coat protein D</fullName>
    </submittedName>
</protein>
<proteinExistence type="predicted"/>
<evidence type="ECO:0000313" key="2">
    <source>
        <dbReference type="Proteomes" id="UP000028875"/>
    </source>
</evidence>
<gene>
    <name evidence="1" type="ORF">BN990_03186</name>
</gene>
<accession>A0A024QE70</accession>
<comment type="caution">
    <text evidence="1">The sequence shown here is derived from an EMBL/GenBank/DDBJ whole genome shotgun (WGS) entry which is preliminary data.</text>
</comment>
<reference evidence="2" key="2">
    <citation type="submission" date="2014-05" db="EMBL/GenBank/DDBJ databases">
        <title>Draft genome sequence of Virgibacillus massiliensis Vm-5.</title>
        <authorList>
            <person name="Khelaifia S."/>
            <person name="Croce O."/>
            <person name="Lagier J.C."/>
            <person name="Raoult D."/>
        </authorList>
    </citation>
    <scope>NUCLEOTIDE SEQUENCE [LARGE SCALE GENOMIC DNA]</scope>
    <source>
        <strain evidence="2">Vm-5</strain>
    </source>
</reference>
<dbReference type="InterPro" id="IPR020108">
    <property type="entry name" value="Spore_coat_CotD"/>
</dbReference>
<dbReference type="STRING" id="1462526.BN990_03186"/>
<keyword evidence="1" id="KW-0167">Capsid protein</keyword>
<keyword evidence="2" id="KW-1185">Reference proteome</keyword>
<sequence>MRRHHHGNCGCPKQVVHPTKYNNVQQCSEDVVEHVHPSHTTVHNHHTTVNKHVFPHSTSVQNTSDNVDVYGGSYNVPSQVGGAMDPGYGNGNGNGNGQVGGAMYPGMGQGMGHGCHKPKHWKKPHKWC</sequence>
<organism evidence="1 2">
    <name type="scientific">Virgibacillus massiliensis</name>
    <dbReference type="NCBI Taxonomy" id="1462526"/>
    <lineage>
        <taxon>Bacteria</taxon>
        <taxon>Bacillati</taxon>
        <taxon>Bacillota</taxon>
        <taxon>Bacilli</taxon>
        <taxon>Bacillales</taxon>
        <taxon>Bacillaceae</taxon>
        <taxon>Virgibacillus</taxon>
    </lineage>
</organism>
<dbReference type="OrthoDB" id="2455195at2"/>
<dbReference type="eggNOG" id="ENOG5030734">
    <property type="taxonomic scope" value="Bacteria"/>
</dbReference>
<keyword evidence="1" id="KW-0946">Virion</keyword>
<reference evidence="1 2" key="1">
    <citation type="submission" date="2014-03" db="EMBL/GenBank/DDBJ databases">
        <authorList>
            <person name="Urmite Genomes U."/>
        </authorList>
    </citation>
    <scope>NUCLEOTIDE SEQUENCE [LARGE SCALE GENOMIC DNA]</scope>
    <source>
        <strain evidence="1 2">Vm-5</strain>
    </source>
</reference>
<name>A0A024QE70_9BACI</name>
<dbReference type="AlphaFoldDB" id="A0A024QE70"/>
<evidence type="ECO:0000313" key="1">
    <source>
        <dbReference type="EMBL" id="CDQ40853.1"/>
    </source>
</evidence>
<dbReference type="Pfam" id="PF11122">
    <property type="entry name" value="Spore-coat_CotD"/>
    <property type="match status" value="1"/>
</dbReference>
<dbReference type="RefSeq" id="WP_021292001.1">
    <property type="nucleotide sequence ID" value="NZ_BNER01000006.1"/>
</dbReference>
<dbReference type="Proteomes" id="UP000028875">
    <property type="component" value="Unassembled WGS sequence"/>
</dbReference>